<dbReference type="InterPro" id="IPR036291">
    <property type="entry name" value="NAD(P)-bd_dom_sf"/>
</dbReference>
<dbReference type="Proteomes" id="UP000598360">
    <property type="component" value="Unassembled WGS sequence"/>
</dbReference>
<dbReference type="InterPro" id="IPR030981">
    <property type="entry name" value="SDR_subfam_2"/>
</dbReference>
<dbReference type="PANTHER" id="PTHR24321:SF8">
    <property type="entry name" value="ESTRADIOL 17-BETA-DEHYDROGENASE 8-RELATED"/>
    <property type="match status" value="1"/>
</dbReference>
<proteinExistence type="inferred from homology"/>
<dbReference type="PANTHER" id="PTHR24321">
    <property type="entry name" value="DEHYDROGENASES, SHORT CHAIN"/>
    <property type="match status" value="1"/>
</dbReference>
<comment type="caution">
    <text evidence="5">The sequence shown here is derived from an EMBL/GenBank/DDBJ whole genome shotgun (WGS) entry which is preliminary data.</text>
</comment>
<dbReference type="InterPro" id="IPR002347">
    <property type="entry name" value="SDR_fam"/>
</dbReference>
<protein>
    <submittedName>
        <fullName evidence="5">SDR family oxidoreductase</fullName>
    </submittedName>
</protein>
<dbReference type="PRINTS" id="PR00080">
    <property type="entry name" value="SDRFAMILY"/>
</dbReference>
<dbReference type="InterPro" id="IPR020904">
    <property type="entry name" value="Sc_DH/Rdtase_CS"/>
</dbReference>
<dbReference type="FunFam" id="3.40.50.720:FF:000084">
    <property type="entry name" value="Short-chain dehydrogenase reductase"/>
    <property type="match status" value="1"/>
</dbReference>
<evidence type="ECO:0000313" key="5">
    <source>
        <dbReference type="EMBL" id="MBE9375517.1"/>
    </source>
</evidence>
<reference evidence="5" key="1">
    <citation type="submission" date="2020-10" db="EMBL/GenBank/DDBJ databases">
        <title>Diversity and distribution of actinomycetes associated with coral in the coast of Hainan.</title>
        <authorList>
            <person name="Li F."/>
        </authorList>
    </citation>
    <scope>NUCLEOTIDE SEQUENCE</scope>
    <source>
        <strain evidence="5">HNM0983</strain>
    </source>
</reference>
<feature type="domain" description="Ketoreductase" evidence="4">
    <location>
        <begin position="18"/>
        <end position="216"/>
    </location>
</feature>
<dbReference type="AlphaFoldDB" id="A0A929G164"/>
<accession>A0A929G164</accession>
<dbReference type="EMBL" id="JADEYC010000021">
    <property type="protein sequence ID" value="MBE9375517.1"/>
    <property type="molecule type" value="Genomic_DNA"/>
</dbReference>
<keyword evidence="2" id="KW-0560">Oxidoreductase</keyword>
<dbReference type="GO" id="GO:0016491">
    <property type="term" value="F:oxidoreductase activity"/>
    <property type="evidence" value="ECO:0007669"/>
    <property type="project" value="UniProtKB-KW"/>
</dbReference>
<evidence type="ECO:0000256" key="3">
    <source>
        <dbReference type="ARBA" id="ARBA00023027"/>
    </source>
</evidence>
<keyword evidence="6" id="KW-1185">Reference proteome</keyword>
<dbReference type="PRINTS" id="PR00081">
    <property type="entry name" value="GDHRDH"/>
</dbReference>
<dbReference type="CDD" id="cd05233">
    <property type="entry name" value="SDR_c"/>
    <property type="match status" value="1"/>
</dbReference>
<name>A0A929G164_9PSEU</name>
<dbReference type="PROSITE" id="PS00061">
    <property type="entry name" value="ADH_SHORT"/>
    <property type="match status" value="1"/>
</dbReference>
<keyword evidence="3" id="KW-0520">NAD</keyword>
<dbReference type="NCBIfam" id="NF040491">
    <property type="entry name" value="SDR_subfam_4"/>
    <property type="match status" value="1"/>
</dbReference>
<dbReference type="SUPFAM" id="SSF51735">
    <property type="entry name" value="NAD(P)-binding Rossmann-fold domains"/>
    <property type="match status" value="1"/>
</dbReference>
<dbReference type="Pfam" id="PF13561">
    <property type="entry name" value="adh_short_C2"/>
    <property type="match status" value="1"/>
</dbReference>
<evidence type="ECO:0000256" key="2">
    <source>
        <dbReference type="ARBA" id="ARBA00023002"/>
    </source>
</evidence>
<sequence length="275" mass="28320">MSGSVSRDSGDPRVSGARVALVTGAARGIGAAVVRQLVRSGWHVVALDRCADDPRVDYPLATKRQLTELAAEHPGAVTEVVADVQDREALRAAVALAEERFGGLDAAVGAAGVMAGGRPLWEAPETEWDALFGVGVDGVANLARAAVPALLRRPEPRAGRFVALASAAAHRGLWRLASYSAAKHAVVGLVRGLAVDLRGSGVCATAVSPGSTRTDMLSATADVYDLPDVEEFAGHQVAERLLEPEEVAATVCFLCSPEASAITGTVVHADGGFTA</sequence>
<dbReference type="SMART" id="SM00822">
    <property type="entry name" value="PKS_KR"/>
    <property type="match status" value="1"/>
</dbReference>
<evidence type="ECO:0000256" key="1">
    <source>
        <dbReference type="ARBA" id="ARBA00006484"/>
    </source>
</evidence>
<dbReference type="NCBIfam" id="TIGR04504">
    <property type="entry name" value="SDR_subfam_2"/>
    <property type="match status" value="1"/>
</dbReference>
<evidence type="ECO:0000259" key="4">
    <source>
        <dbReference type="SMART" id="SM00822"/>
    </source>
</evidence>
<evidence type="ECO:0000313" key="6">
    <source>
        <dbReference type="Proteomes" id="UP000598360"/>
    </source>
</evidence>
<organism evidence="5 6">
    <name type="scientific">Saccharopolyspora montiporae</name>
    <dbReference type="NCBI Taxonomy" id="2781240"/>
    <lineage>
        <taxon>Bacteria</taxon>
        <taxon>Bacillati</taxon>
        <taxon>Actinomycetota</taxon>
        <taxon>Actinomycetes</taxon>
        <taxon>Pseudonocardiales</taxon>
        <taxon>Pseudonocardiaceae</taxon>
        <taxon>Saccharopolyspora</taxon>
    </lineage>
</organism>
<dbReference type="InterPro" id="IPR057326">
    <property type="entry name" value="KR_dom"/>
</dbReference>
<dbReference type="Gene3D" id="3.40.50.720">
    <property type="entry name" value="NAD(P)-binding Rossmann-like Domain"/>
    <property type="match status" value="1"/>
</dbReference>
<gene>
    <name evidence="5" type="ORF">IQ251_13775</name>
</gene>
<comment type="similarity">
    <text evidence="1">Belongs to the short-chain dehydrogenases/reductases (SDR) family.</text>
</comment>